<reference evidence="2 3" key="1">
    <citation type="submission" date="2024-05" db="EMBL/GenBank/DDBJ databases">
        <title>Genome sequencing and assembly of Indian major carp, Cirrhinus mrigala (Hamilton, 1822).</title>
        <authorList>
            <person name="Mohindra V."/>
            <person name="Chowdhury L.M."/>
            <person name="Lal K."/>
            <person name="Jena J.K."/>
        </authorList>
    </citation>
    <scope>NUCLEOTIDE SEQUENCE [LARGE SCALE GENOMIC DNA]</scope>
    <source>
        <strain evidence="2">CM1030</strain>
        <tissue evidence="2">Blood</tissue>
    </source>
</reference>
<feature type="signal peptide" evidence="1">
    <location>
        <begin position="1"/>
        <end position="20"/>
    </location>
</feature>
<feature type="non-terminal residue" evidence="2">
    <location>
        <position position="52"/>
    </location>
</feature>
<accession>A0ABD0RFJ6</accession>
<feature type="chain" id="PRO_5044797916" evidence="1">
    <location>
        <begin position="21"/>
        <end position="52"/>
    </location>
</feature>
<proteinExistence type="predicted"/>
<comment type="caution">
    <text evidence="2">The sequence shown here is derived from an EMBL/GenBank/DDBJ whole genome shotgun (WGS) entry which is preliminary data.</text>
</comment>
<dbReference type="AlphaFoldDB" id="A0ABD0RFJ6"/>
<gene>
    <name evidence="2" type="ORF">M9458_005801</name>
</gene>
<evidence type="ECO:0000313" key="2">
    <source>
        <dbReference type="EMBL" id="KAL0197261.1"/>
    </source>
</evidence>
<feature type="non-terminal residue" evidence="2">
    <location>
        <position position="1"/>
    </location>
</feature>
<keyword evidence="3" id="KW-1185">Reference proteome</keyword>
<organism evidence="2 3">
    <name type="scientific">Cirrhinus mrigala</name>
    <name type="common">Mrigala</name>
    <dbReference type="NCBI Taxonomy" id="683832"/>
    <lineage>
        <taxon>Eukaryota</taxon>
        <taxon>Metazoa</taxon>
        <taxon>Chordata</taxon>
        <taxon>Craniata</taxon>
        <taxon>Vertebrata</taxon>
        <taxon>Euteleostomi</taxon>
        <taxon>Actinopterygii</taxon>
        <taxon>Neopterygii</taxon>
        <taxon>Teleostei</taxon>
        <taxon>Ostariophysi</taxon>
        <taxon>Cypriniformes</taxon>
        <taxon>Cyprinidae</taxon>
        <taxon>Labeoninae</taxon>
        <taxon>Labeonini</taxon>
        <taxon>Cirrhinus</taxon>
    </lineage>
</organism>
<protein>
    <submittedName>
        <fullName evidence="2">Uncharacterized protein</fullName>
    </submittedName>
</protein>
<sequence length="52" mass="5695">SWPLRSAHLWTVLEMMVAAGRRCVIDRASMPAAPVTQKGMPLFDYDDGFAGA</sequence>
<name>A0ABD0RFJ6_CIRMR</name>
<evidence type="ECO:0000256" key="1">
    <source>
        <dbReference type="SAM" id="SignalP"/>
    </source>
</evidence>
<keyword evidence="1" id="KW-0732">Signal</keyword>
<dbReference type="EMBL" id="JAMKFB020000003">
    <property type="protein sequence ID" value="KAL0197261.1"/>
    <property type="molecule type" value="Genomic_DNA"/>
</dbReference>
<dbReference type="Proteomes" id="UP001529510">
    <property type="component" value="Unassembled WGS sequence"/>
</dbReference>
<evidence type="ECO:0000313" key="3">
    <source>
        <dbReference type="Proteomes" id="UP001529510"/>
    </source>
</evidence>